<feature type="transmembrane region" description="Helical" evidence="1">
    <location>
        <begin position="64"/>
        <end position="91"/>
    </location>
</feature>
<organism evidence="3 4">
    <name type="scientific">Thermus tengchongensis</name>
    <dbReference type="NCBI Taxonomy" id="1214928"/>
    <lineage>
        <taxon>Bacteria</taxon>
        <taxon>Thermotogati</taxon>
        <taxon>Deinococcota</taxon>
        <taxon>Deinococci</taxon>
        <taxon>Thermales</taxon>
        <taxon>Thermaceae</taxon>
        <taxon>Thermus</taxon>
    </lineage>
</organism>
<keyword evidence="1" id="KW-0472">Membrane</keyword>
<dbReference type="RefSeq" id="WP_135344041.1">
    <property type="nucleotide sequence ID" value="NZ_ML214271.1"/>
</dbReference>
<keyword evidence="4" id="KW-1185">Reference proteome</keyword>
<dbReference type="EMBL" id="SKBL01000037">
    <property type="protein sequence ID" value="TFU14331.1"/>
    <property type="molecule type" value="Genomic_DNA"/>
</dbReference>
<feature type="domain" description="Nucleoside transporter/FeoB GTPase Gate" evidence="2">
    <location>
        <begin position="231"/>
        <end position="318"/>
    </location>
</feature>
<evidence type="ECO:0000259" key="2">
    <source>
        <dbReference type="Pfam" id="PF07670"/>
    </source>
</evidence>
<gene>
    <name evidence="3" type="ORF">E0489_12595</name>
</gene>
<keyword evidence="1" id="KW-1133">Transmembrane helix</keyword>
<dbReference type="InterPro" id="IPR011642">
    <property type="entry name" value="Gate_dom"/>
</dbReference>
<reference evidence="3 4" key="1">
    <citation type="submission" date="2019-03" db="EMBL/GenBank/DDBJ databases">
        <title>Thermus tengchongensis species for the arsenic transformation mechanism.</title>
        <authorList>
            <person name="Yuan G.C."/>
        </authorList>
    </citation>
    <scope>NUCLEOTIDE SEQUENCE [LARGE SCALE GENOMIC DNA]</scope>
    <source>
        <strain evidence="3 4">15Y</strain>
    </source>
</reference>
<feature type="transmembrane region" description="Helical" evidence="1">
    <location>
        <begin position="297"/>
        <end position="318"/>
    </location>
</feature>
<dbReference type="Pfam" id="PF07670">
    <property type="entry name" value="Gate"/>
    <property type="match status" value="1"/>
</dbReference>
<feature type="transmembrane region" description="Helical" evidence="1">
    <location>
        <begin position="172"/>
        <end position="192"/>
    </location>
</feature>
<feature type="transmembrane region" description="Helical" evidence="1">
    <location>
        <begin position="330"/>
        <end position="352"/>
    </location>
</feature>
<keyword evidence="1" id="KW-0812">Transmembrane</keyword>
<accession>A0ABY2K3M5</accession>
<evidence type="ECO:0000256" key="1">
    <source>
        <dbReference type="SAM" id="Phobius"/>
    </source>
</evidence>
<feature type="transmembrane region" description="Helical" evidence="1">
    <location>
        <begin position="146"/>
        <end position="166"/>
    </location>
</feature>
<dbReference type="Proteomes" id="UP000297244">
    <property type="component" value="Unassembled WGS sequence"/>
</dbReference>
<sequence>MLARGRTASSLLALLLFLPLYGAVLVAGWVAGGLEGLYRAGLETLRPWTQGLAPFPRELLLGPYGLFTLLPLLFLWTLPLVYLYGTLVALYQASGLLSHLAWALDPWLWPLGLRGWDLARLVAGLGCNVPVAAGGRKACSAAGLHLLAFAVPCSYQLGAALAVLAAQGEARLLPLYLGYLALSGLLYTWALFGRKGPLRSGGLPEPPPLSWPRAGALGAGVGFLGEFLRLALPLFLGVALLAALLQTLGLLPWLARFLSPLLGPLGLPGEAALGLLASFLRKDGALLLAPLPLGPGALLLALYLSGVLSPCLVTLWALGRAEGMGFLRWLLLRQFLFAWAMALPLVALAHLWR</sequence>
<feature type="transmembrane region" description="Helical" evidence="1">
    <location>
        <begin position="234"/>
        <end position="255"/>
    </location>
</feature>
<comment type="caution">
    <text evidence="3">The sequence shown here is derived from an EMBL/GenBank/DDBJ whole genome shotgun (WGS) entry which is preliminary data.</text>
</comment>
<protein>
    <recommendedName>
        <fullName evidence="2">Nucleoside transporter/FeoB GTPase Gate domain-containing protein</fullName>
    </recommendedName>
</protein>
<evidence type="ECO:0000313" key="4">
    <source>
        <dbReference type="Proteomes" id="UP000297244"/>
    </source>
</evidence>
<name>A0ABY2K3M5_9DEIN</name>
<proteinExistence type="predicted"/>
<evidence type="ECO:0000313" key="3">
    <source>
        <dbReference type="EMBL" id="TFU14331.1"/>
    </source>
</evidence>